<keyword evidence="1" id="KW-0812">Transmembrane</keyword>
<evidence type="ECO:0000256" key="1">
    <source>
        <dbReference type="SAM" id="Phobius"/>
    </source>
</evidence>
<name>A0A2L2TSV0_9HYPO</name>
<protein>
    <submittedName>
        <fullName evidence="2">Uncharacterized protein</fullName>
    </submittedName>
</protein>
<evidence type="ECO:0000313" key="3">
    <source>
        <dbReference type="Proteomes" id="UP000245910"/>
    </source>
</evidence>
<reference evidence="3" key="1">
    <citation type="submission" date="2014-10" db="EMBL/GenBank/DDBJ databases">
        <authorList>
            <person name="King R."/>
        </authorList>
    </citation>
    <scope>NUCLEOTIDE SEQUENCE [LARGE SCALE GENOMIC DNA]</scope>
    <source>
        <strain evidence="3">A3/5</strain>
    </source>
</reference>
<accession>A0A2L2TSV0</accession>
<dbReference type="EMBL" id="LN649230">
    <property type="protein sequence ID" value="CEI63035.1"/>
    <property type="molecule type" value="Genomic_DNA"/>
</dbReference>
<feature type="transmembrane region" description="Helical" evidence="1">
    <location>
        <begin position="20"/>
        <end position="36"/>
    </location>
</feature>
<sequence>MTLLWVFGAVELELVMNMFANHYLLTALGWVAGPYIKRWFYRIRRSCEVRKEKEVQGEKGISPPAHSTV</sequence>
<dbReference type="AlphaFoldDB" id="A0A2L2TSV0"/>
<organism evidence="2 3">
    <name type="scientific">Fusarium venenatum</name>
    <dbReference type="NCBI Taxonomy" id="56646"/>
    <lineage>
        <taxon>Eukaryota</taxon>
        <taxon>Fungi</taxon>
        <taxon>Dikarya</taxon>
        <taxon>Ascomycota</taxon>
        <taxon>Pezizomycotina</taxon>
        <taxon>Sordariomycetes</taxon>
        <taxon>Hypocreomycetidae</taxon>
        <taxon>Hypocreales</taxon>
        <taxon>Nectriaceae</taxon>
        <taxon>Fusarium</taxon>
    </lineage>
</organism>
<proteinExistence type="predicted"/>
<keyword evidence="1" id="KW-1133">Transmembrane helix</keyword>
<evidence type="ECO:0000313" key="2">
    <source>
        <dbReference type="EMBL" id="CEI63035.1"/>
    </source>
</evidence>
<keyword evidence="1" id="KW-0472">Membrane</keyword>
<dbReference type="Proteomes" id="UP000245910">
    <property type="component" value="Chromosome II"/>
</dbReference>
<keyword evidence="3" id="KW-1185">Reference proteome</keyword>